<dbReference type="InterPro" id="IPR054496">
    <property type="entry name" value="E217_GP41"/>
</dbReference>
<dbReference type="Pfam" id="PF22759">
    <property type="entry name" value="E217_GP41"/>
    <property type="match status" value="1"/>
</dbReference>
<accession>A0A5B0HCK5</accession>
<gene>
    <name evidence="1" type="ORF">FVF58_09605</name>
</gene>
<dbReference type="EMBL" id="VTUZ01000005">
    <property type="protein sequence ID" value="KAA1013036.1"/>
    <property type="molecule type" value="Genomic_DNA"/>
</dbReference>
<organism evidence="1 2">
    <name type="scientific">Paraburkholderia panacisoli</name>
    <dbReference type="NCBI Taxonomy" id="2603818"/>
    <lineage>
        <taxon>Bacteria</taxon>
        <taxon>Pseudomonadati</taxon>
        <taxon>Pseudomonadota</taxon>
        <taxon>Betaproteobacteria</taxon>
        <taxon>Burkholderiales</taxon>
        <taxon>Burkholderiaceae</taxon>
        <taxon>Paraburkholderia</taxon>
    </lineage>
</organism>
<keyword evidence="2" id="KW-1185">Reference proteome</keyword>
<evidence type="ECO:0000313" key="2">
    <source>
        <dbReference type="Proteomes" id="UP000325273"/>
    </source>
</evidence>
<protein>
    <submittedName>
        <fullName evidence="1">Uncharacterized protein</fullName>
    </submittedName>
</protein>
<name>A0A5B0HCK5_9BURK</name>
<dbReference type="Proteomes" id="UP000325273">
    <property type="component" value="Unassembled WGS sequence"/>
</dbReference>
<comment type="caution">
    <text evidence="1">The sequence shown here is derived from an EMBL/GenBank/DDBJ whole genome shotgun (WGS) entry which is preliminary data.</text>
</comment>
<evidence type="ECO:0000313" key="1">
    <source>
        <dbReference type="EMBL" id="KAA1013036.1"/>
    </source>
</evidence>
<reference evidence="1 2" key="1">
    <citation type="submission" date="2019-08" db="EMBL/GenBank/DDBJ databases">
        <title>Paraburkholderia sp. DCY113.</title>
        <authorList>
            <person name="Kang J."/>
        </authorList>
    </citation>
    <scope>NUCLEOTIDE SEQUENCE [LARGE SCALE GENOMIC DNA]</scope>
    <source>
        <strain evidence="1 2">DCY113</strain>
    </source>
</reference>
<sequence length="287" mass="30073">MAFTEKQLQITISLGQGQFGDTGANTVTLSGLRVRAEIQQFGGDAMPQVQLLVYGLPASMMNQLTAIGPINSAVLFQNSVLIAAGDSGKTLTTVYSGSIWQAWADYNQIPESALNISAVGGLAASLKPVAATSYTGSADVETIMQSLASLAGLSFVNHGVSVQLSNPYFPGTALAQIRECAQAADCNITIENGALEIWPKNGSRSLPAIPVVSVETGMVGYPTFSSNGLMVTTMFNPSIKIGGQFQVQSSIKPANGIYVATQISHSLESMVPEGQWFTHILGVPQIG</sequence>
<dbReference type="AlphaFoldDB" id="A0A5B0HCK5"/>
<proteinExistence type="predicted"/>